<feature type="region of interest" description="Disordered" evidence="1">
    <location>
        <begin position="63"/>
        <end position="103"/>
    </location>
</feature>
<reference evidence="3" key="1">
    <citation type="submission" date="2020-10" db="EMBL/GenBank/DDBJ databases">
        <authorList>
            <person name="Gilroy R."/>
        </authorList>
    </citation>
    <scope>NUCLEOTIDE SEQUENCE</scope>
    <source>
        <strain evidence="3">B1-16210</strain>
    </source>
</reference>
<protein>
    <recommendedName>
        <fullName evidence="5">IncF plasmid conjugative transfer protein TraN</fullName>
    </recommendedName>
</protein>
<comment type="caution">
    <text evidence="3">The sequence shown here is derived from an EMBL/GenBank/DDBJ whole genome shotgun (WGS) entry which is preliminary data.</text>
</comment>
<evidence type="ECO:0000256" key="2">
    <source>
        <dbReference type="SAM" id="SignalP"/>
    </source>
</evidence>
<accession>A0A940IBZ1</accession>
<evidence type="ECO:0000313" key="4">
    <source>
        <dbReference type="Proteomes" id="UP000721442"/>
    </source>
</evidence>
<proteinExistence type="predicted"/>
<reference evidence="3" key="2">
    <citation type="journal article" date="2021" name="PeerJ">
        <title>Extensive microbial diversity within the chicken gut microbiome revealed by metagenomics and culture.</title>
        <authorList>
            <person name="Gilroy R."/>
            <person name="Ravi A."/>
            <person name="Getino M."/>
            <person name="Pursley I."/>
            <person name="Horton D.L."/>
            <person name="Alikhan N.F."/>
            <person name="Baker D."/>
            <person name="Gharbi K."/>
            <person name="Hall N."/>
            <person name="Watson M."/>
            <person name="Adriaenssens E.M."/>
            <person name="Foster-Nyarko E."/>
            <person name="Jarju S."/>
            <person name="Secka A."/>
            <person name="Antonio M."/>
            <person name="Oren A."/>
            <person name="Chaudhuri R.R."/>
            <person name="La Ragione R."/>
            <person name="Hildebrand F."/>
            <person name="Pallen M.J."/>
        </authorList>
    </citation>
    <scope>NUCLEOTIDE SEQUENCE</scope>
    <source>
        <strain evidence="3">B1-16210</strain>
    </source>
</reference>
<dbReference type="AlphaFoldDB" id="A0A940IBZ1"/>
<evidence type="ECO:0008006" key="5">
    <source>
        <dbReference type="Google" id="ProtNLM"/>
    </source>
</evidence>
<feature type="compositionally biased region" description="Polar residues" evidence="1">
    <location>
        <begin position="63"/>
        <end position="78"/>
    </location>
</feature>
<sequence>MQTVLKLFGVSVVGLGMCAFVGNVYAATGRADYGNVTQLNRAGATTAAASQRMPTMPTLPNFTVGNVSTDLPSVTPSYPSDPDDPDKPDPEPEPEPECPDGGVKNSAYTVDNCMNDVLMCVNTGALPGGINDLFNEELRNSIVNGMNLCASQVERCIAEVRRDCANVYRTAADVWIDFNARKVQPAYYNFVLRKTGLTPNQAENTCKLLDVNTFGSSFNAVSNAGGVTAEYNIGVGAYNNQNGGMLIKTNPQGADLNYGNPGVDGARGHYARWDPTTAECWVRVAAYNKDEQIKNSWLFGAAGNDQPAEVWRLAGDTFTCNRDLFGFSLMNQTNTAAVVGIGGGAVVGAGVGAIAGHGARAFDCNIQKHREMLTEQLRMDAHIGTISEYLRNRIPVTTDVMTDTQCEEVVELYNKYVQVESALEKCNTTEFTSSRTLIVVDSSLQLAYEICNENESLADCAKRTNDADLQQCVDAGITDYDECETYLEEQNEARANDTMARAEASSNQLGVTDSLCRFKPLNLARVAGDDIFCTADTNECLDAGDIERDVERLDDVFTPEIEDLLQNGEESNIGKSIGIGVGVGAGAGGLATAITAFVERSNISCRVGDGLAQVGYGKSYSIESLQDFYVKWNLNLPDTVTPTGTAVDCASWKRACGTITDLEQCKSAQINYKPAGAVTMTLVPTACTVSGSACIENYPVAKSYGACE</sequence>
<evidence type="ECO:0000256" key="1">
    <source>
        <dbReference type="SAM" id="MobiDB-lite"/>
    </source>
</evidence>
<keyword evidence="2" id="KW-0732">Signal</keyword>
<organism evidence="3 4">
    <name type="scientific">Candidatus Enterousia excrementavium</name>
    <dbReference type="NCBI Taxonomy" id="2840789"/>
    <lineage>
        <taxon>Bacteria</taxon>
        <taxon>Pseudomonadati</taxon>
        <taxon>Pseudomonadota</taxon>
        <taxon>Alphaproteobacteria</taxon>
        <taxon>Candidatus Enterousia</taxon>
    </lineage>
</organism>
<name>A0A940IBZ1_9PROT</name>
<dbReference type="Proteomes" id="UP000721442">
    <property type="component" value="Unassembled WGS sequence"/>
</dbReference>
<evidence type="ECO:0000313" key="3">
    <source>
        <dbReference type="EMBL" id="MBO8406984.1"/>
    </source>
</evidence>
<feature type="signal peptide" evidence="2">
    <location>
        <begin position="1"/>
        <end position="26"/>
    </location>
</feature>
<gene>
    <name evidence="3" type="ORF">IAC77_00805</name>
</gene>
<dbReference type="EMBL" id="JADINE010000012">
    <property type="protein sequence ID" value="MBO8406984.1"/>
    <property type="molecule type" value="Genomic_DNA"/>
</dbReference>
<feature type="chain" id="PRO_5037806126" description="IncF plasmid conjugative transfer protein TraN" evidence="2">
    <location>
        <begin position="27"/>
        <end position="708"/>
    </location>
</feature>